<dbReference type="CDD" id="cd08963">
    <property type="entry name" value="L-asparaginase_I"/>
    <property type="match status" value="1"/>
</dbReference>
<feature type="active site" description="O-isoaspartyl threonine intermediate" evidence="4">
    <location>
        <position position="32"/>
    </location>
</feature>
<dbReference type="PROSITE" id="PS00144">
    <property type="entry name" value="ASN_GLN_ASE_1"/>
    <property type="match status" value="1"/>
</dbReference>
<dbReference type="SMR" id="A0A1S1YZ72"/>
<proteinExistence type="inferred from homology"/>
<dbReference type="PANTHER" id="PTHR11707:SF28">
    <property type="entry name" value="60 KDA LYSOPHOSPHOLIPASE"/>
    <property type="match status" value="1"/>
</dbReference>
<dbReference type="PIRSF" id="PIRSF001220">
    <property type="entry name" value="L-ASNase_gatD"/>
    <property type="match status" value="1"/>
</dbReference>
<evidence type="ECO:0000256" key="3">
    <source>
        <dbReference type="ARBA" id="ARBA00022801"/>
    </source>
</evidence>
<dbReference type="PRINTS" id="PR00139">
    <property type="entry name" value="ASNGLNASE"/>
</dbReference>
<dbReference type="STRING" id="915059.NH26_08085"/>
<comment type="similarity">
    <text evidence="1">Belongs to the asparaginase 1 family.</text>
</comment>
<dbReference type="AlphaFoldDB" id="A0A1S1YZ72"/>
<dbReference type="InterPro" id="IPR027473">
    <property type="entry name" value="L-asparaginase_C"/>
</dbReference>
<accession>A0A1S1YZ72</accession>
<reference evidence="10 11" key="1">
    <citation type="journal article" date="2012" name="Int. J. Syst. Evol. Microbiol.">
        <title>Flammeovirga pacifica sp. nov., isolated from deep-sea sediment.</title>
        <authorList>
            <person name="Xu H."/>
            <person name="Fu Y."/>
            <person name="Yang N."/>
            <person name="Ding Z."/>
            <person name="Lai Q."/>
            <person name="Zeng R."/>
        </authorList>
    </citation>
    <scope>NUCLEOTIDE SEQUENCE [LARGE SCALE GENOMIC DNA]</scope>
    <source>
        <strain evidence="11">DSM 24597 / LMG 26175 / WPAGA1</strain>
    </source>
</reference>
<dbReference type="GO" id="GO:0004067">
    <property type="term" value="F:asparaginase activity"/>
    <property type="evidence" value="ECO:0007669"/>
    <property type="project" value="UniProtKB-UniRule"/>
</dbReference>
<feature type="domain" description="L-asparaginase N-terminal" evidence="8">
    <location>
        <begin position="24"/>
        <end position="214"/>
    </location>
</feature>
<name>A0A1S1YZ72_FLAPC</name>
<dbReference type="InterPro" id="IPR037152">
    <property type="entry name" value="L-asparaginase_N_sf"/>
</dbReference>
<evidence type="ECO:0000256" key="2">
    <source>
        <dbReference type="ARBA" id="ARBA00012920"/>
    </source>
</evidence>
<dbReference type="Gene3D" id="3.40.50.40">
    <property type="match status" value="1"/>
</dbReference>
<dbReference type="InterPro" id="IPR041725">
    <property type="entry name" value="L-asparaginase_I"/>
</dbReference>
<feature type="binding site" evidence="5">
    <location>
        <position position="77"/>
    </location>
    <ligand>
        <name>substrate</name>
    </ligand>
</feature>
<keyword evidence="11" id="KW-1185">Reference proteome</keyword>
<dbReference type="OrthoDB" id="9788068at2"/>
<dbReference type="InterPro" id="IPR006033">
    <property type="entry name" value="AsnA_fam"/>
</dbReference>
<feature type="active site" evidence="7">
    <location>
        <position position="108"/>
    </location>
</feature>
<dbReference type="InterPro" id="IPR006034">
    <property type="entry name" value="Asparaginase/glutaminase-like"/>
</dbReference>
<dbReference type="InterPro" id="IPR020827">
    <property type="entry name" value="Asparaginase/glutaminase_AS1"/>
</dbReference>
<evidence type="ECO:0000259" key="9">
    <source>
        <dbReference type="Pfam" id="PF17763"/>
    </source>
</evidence>
<evidence type="ECO:0000256" key="6">
    <source>
        <dbReference type="PROSITE-ProRule" id="PRU10099"/>
    </source>
</evidence>
<evidence type="ECO:0000313" key="11">
    <source>
        <dbReference type="Proteomes" id="UP000179797"/>
    </source>
</evidence>
<dbReference type="InterPro" id="IPR027475">
    <property type="entry name" value="Asparaginase/glutaminase_AS2"/>
</dbReference>
<feature type="active site" evidence="6">
    <location>
        <position position="32"/>
    </location>
</feature>
<evidence type="ECO:0000256" key="4">
    <source>
        <dbReference type="PIRSR" id="PIRSR001220-1"/>
    </source>
</evidence>
<dbReference type="Proteomes" id="UP000179797">
    <property type="component" value="Unassembled WGS sequence"/>
</dbReference>
<dbReference type="InterPro" id="IPR027474">
    <property type="entry name" value="L-asparaginase_N"/>
</dbReference>
<sequence>MSRRTYFKTVNINSTGTNTSETSILLIYTGGTIGMDRDPKTGSLIPFDFEKIIDAVPELKAFDFELTVISLDPLIDSSDITTKHWEQIGTIVEGFYDDFDGFVILHGTDTMAHTASALSFMIDGLHKPIILTGSQLPIGEKRTDARENLMSALEIASERHESGEMLVQEVCICFNSKLLRGNRAKKSQNFNFTAFQSYNYPSLAEAGIFIEYKRDVFWKDPISGPAKSMKNISANVILLKIFPGMQEATIRQILTTPGLQGVVLESYGSGNTPTSAWFLDLLKETVEKGIVIVNISQCNGGTVLQGHYATSASLNSIGILSGKDMTSEAALTKLMTLLSKYDNIDRVKKLMGIPLKGELTL</sequence>
<dbReference type="InterPro" id="IPR040919">
    <property type="entry name" value="Asparaginase_C"/>
</dbReference>
<dbReference type="NCBIfam" id="TIGR00519">
    <property type="entry name" value="asnASE_I"/>
    <property type="match status" value="1"/>
</dbReference>
<dbReference type="Gene3D" id="3.40.50.1170">
    <property type="entry name" value="L-asparaginase, N-terminal domain"/>
    <property type="match status" value="1"/>
</dbReference>
<dbReference type="SFLD" id="SFLDS00057">
    <property type="entry name" value="Glutaminase/Asparaginase"/>
    <property type="match status" value="1"/>
</dbReference>
<evidence type="ECO:0000259" key="8">
    <source>
        <dbReference type="Pfam" id="PF00710"/>
    </source>
</evidence>
<dbReference type="PANTHER" id="PTHR11707">
    <property type="entry name" value="L-ASPARAGINASE"/>
    <property type="match status" value="1"/>
</dbReference>
<dbReference type="GO" id="GO:0009066">
    <property type="term" value="P:aspartate family amino acid metabolic process"/>
    <property type="evidence" value="ECO:0007669"/>
    <property type="project" value="UniProtKB-ARBA"/>
</dbReference>
<dbReference type="PROSITE" id="PS00917">
    <property type="entry name" value="ASN_GLN_ASE_2"/>
    <property type="match status" value="1"/>
</dbReference>
<protein>
    <recommendedName>
        <fullName evidence="2">asparaginase</fullName>
        <ecNumber evidence="2">3.5.1.1</ecNumber>
    </recommendedName>
</protein>
<feature type="binding site" evidence="5">
    <location>
        <begin position="108"/>
        <end position="109"/>
    </location>
    <ligand>
        <name>substrate</name>
    </ligand>
</feature>
<keyword evidence="3" id="KW-0378">Hydrolase</keyword>
<gene>
    <name evidence="10" type="ORF">NH26_08085</name>
</gene>
<dbReference type="Pfam" id="PF17763">
    <property type="entry name" value="Asparaginase_C"/>
    <property type="match status" value="1"/>
</dbReference>
<dbReference type="Pfam" id="PF00710">
    <property type="entry name" value="Asparaginase"/>
    <property type="match status" value="1"/>
</dbReference>
<comment type="caution">
    <text evidence="10">The sequence shown here is derived from an EMBL/GenBank/DDBJ whole genome shotgun (WGS) entry which is preliminary data.</text>
</comment>
<organism evidence="10 11">
    <name type="scientific">Flammeovirga pacifica</name>
    <dbReference type="NCBI Taxonomy" id="915059"/>
    <lineage>
        <taxon>Bacteria</taxon>
        <taxon>Pseudomonadati</taxon>
        <taxon>Bacteroidota</taxon>
        <taxon>Cytophagia</taxon>
        <taxon>Cytophagales</taxon>
        <taxon>Flammeovirgaceae</taxon>
        <taxon>Flammeovirga</taxon>
    </lineage>
</organism>
<dbReference type="SUPFAM" id="SSF53774">
    <property type="entry name" value="Glutaminase/Asparaginase"/>
    <property type="match status" value="1"/>
</dbReference>
<dbReference type="EC" id="3.5.1.1" evidence="2"/>
<dbReference type="PROSITE" id="PS51732">
    <property type="entry name" value="ASN_GLN_ASE_3"/>
    <property type="match status" value="1"/>
</dbReference>
<dbReference type="PIRSF" id="PIRSF500176">
    <property type="entry name" value="L_ASNase"/>
    <property type="match status" value="1"/>
</dbReference>
<dbReference type="FunFam" id="3.40.50.40:FF:000001">
    <property type="entry name" value="L-asparaginase 1"/>
    <property type="match status" value="1"/>
</dbReference>
<dbReference type="SMART" id="SM00870">
    <property type="entry name" value="Asparaginase"/>
    <property type="match status" value="1"/>
</dbReference>
<evidence type="ECO:0000313" key="10">
    <source>
        <dbReference type="EMBL" id="OHX66314.1"/>
    </source>
</evidence>
<feature type="domain" description="Asparaginase/glutaminase C-terminal" evidence="9">
    <location>
        <begin position="235"/>
        <end position="351"/>
    </location>
</feature>
<dbReference type="InterPro" id="IPR036152">
    <property type="entry name" value="Asp/glu_Ase-like_sf"/>
</dbReference>
<dbReference type="FunFam" id="3.40.50.1170:FF:000001">
    <property type="entry name" value="L-asparaginase 2"/>
    <property type="match status" value="1"/>
</dbReference>
<evidence type="ECO:0000256" key="5">
    <source>
        <dbReference type="PIRSR" id="PIRSR001220-2"/>
    </source>
</evidence>
<dbReference type="RefSeq" id="WP_044224954.1">
    <property type="nucleotide sequence ID" value="NZ_JRYR02000001.1"/>
</dbReference>
<evidence type="ECO:0000256" key="7">
    <source>
        <dbReference type="PROSITE-ProRule" id="PRU10100"/>
    </source>
</evidence>
<dbReference type="EMBL" id="JRYR02000001">
    <property type="protein sequence ID" value="OHX66314.1"/>
    <property type="molecule type" value="Genomic_DNA"/>
</dbReference>
<evidence type="ECO:0000256" key="1">
    <source>
        <dbReference type="ARBA" id="ARBA00010518"/>
    </source>
</evidence>